<dbReference type="EMBL" id="FPBZ01000026">
    <property type="protein sequence ID" value="SFU76341.1"/>
    <property type="molecule type" value="Genomic_DNA"/>
</dbReference>
<protein>
    <submittedName>
        <fullName evidence="1">Transposase</fullName>
    </submittedName>
</protein>
<proteinExistence type="predicted"/>
<sequence length="78" mass="8829">MVRSSNVPASQVARDLGIDSNMLSRWCREMSLVGNKAFQGQGKPRDEEMAALKRELIQVRKERDFLREAAAFFAKASK</sequence>
<reference evidence="1 2" key="1">
    <citation type="submission" date="2016-10" db="EMBL/GenBank/DDBJ databases">
        <authorList>
            <person name="de Groot N.N."/>
        </authorList>
    </citation>
    <scope>NUCLEOTIDE SEQUENCE [LARGE SCALE GENOMIC DNA]</scope>
    <source>
        <strain evidence="1 2">Nl14</strain>
    </source>
</reference>
<organism evidence="1 2">
    <name type="scientific">Nitrosospira multiformis</name>
    <dbReference type="NCBI Taxonomy" id="1231"/>
    <lineage>
        <taxon>Bacteria</taxon>
        <taxon>Pseudomonadati</taxon>
        <taxon>Pseudomonadota</taxon>
        <taxon>Betaproteobacteria</taxon>
        <taxon>Nitrosomonadales</taxon>
        <taxon>Nitrosomonadaceae</taxon>
        <taxon>Nitrosospira</taxon>
    </lineage>
</organism>
<dbReference type="AlphaFoldDB" id="A0A1I7ITX6"/>
<dbReference type="Proteomes" id="UP000182649">
    <property type="component" value="Unassembled WGS sequence"/>
</dbReference>
<evidence type="ECO:0000313" key="2">
    <source>
        <dbReference type="Proteomes" id="UP000182649"/>
    </source>
</evidence>
<dbReference type="SUPFAM" id="SSF46689">
    <property type="entry name" value="Homeodomain-like"/>
    <property type="match status" value="1"/>
</dbReference>
<gene>
    <name evidence="1" type="ORF">SAMN05216417_12634</name>
</gene>
<evidence type="ECO:0000313" key="1">
    <source>
        <dbReference type="EMBL" id="SFU76341.1"/>
    </source>
</evidence>
<name>A0A1I7ITX6_9PROT</name>
<dbReference type="Gene3D" id="1.10.10.60">
    <property type="entry name" value="Homeodomain-like"/>
    <property type="match status" value="1"/>
</dbReference>
<dbReference type="InterPro" id="IPR009057">
    <property type="entry name" value="Homeodomain-like_sf"/>
</dbReference>
<accession>A0A1I7ITX6</accession>